<reference evidence="5" key="1">
    <citation type="submission" date="2022-08" db="EMBL/GenBank/DDBJ databases">
        <title>Genome sequence of Vagococcus luciliae DSM 112651.</title>
        <authorList>
            <person name="Juan G."/>
            <person name="Anja P."/>
            <person name="Rolf D."/>
            <person name="Kampfer P."/>
            <person name="Vilcinskas A."/>
        </authorList>
    </citation>
    <scope>NUCLEOTIDE SEQUENCE</scope>
    <source>
        <strain evidence="5">G314FT</strain>
    </source>
</reference>
<dbReference type="InterPro" id="IPR006439">
    <property type="entry name" value="HAD-SF_hydro_IA"/>
</dbReference>
<dbReference type="SFLD" id="SFLDG01129">
    <property type="entry name" value="C1.5:_HAD__Beta-PGM__Phosphata"/>
    <property type="match status" value="1"/>
</dbReference>
<dbReference type="GO" id="GO:0008967">
    <property type="term" value="F:phosphoglycolate phosphatase activity"/>
    <property type="evidence" value="ECO:0007669"/>
    <property type="project" value="UniProtKB-EC"/>
</dbReference>
<dbReference type="EC" id="3.1.3.18" evidence="5"/>
<dbReference type="NCBIfam" id="TIGR01549">
    <property type="entry name" value="HAD-SF-IA-v1"/>
    <property type="match status" value="1"/>
</dbReference>
<dbReference type="PANTHER" id="PTHR46470:SF2">
    <property type="entry name" value="GLYCERALDEHYDE 3-PHOSPHATE PHOSPHATASE"/>
    <property type="match status" value="1"/>
</dbReference>
<dbReference type="Gene3D" id="3.40.50.1000">
    <property type="entry name" value="HAD superfamily/HAD-like"/>
    <property type="match status" value="1"/>
</dbReference>
<evidence type="ECO:0000256" key="1">
    <source>
        <dbReference type="ARBA" id="ARBA00001946"/>
    </source>
</evidence>
<reference evidence="5" key="2">
    <citation type="submission" date="2022-08" db="EMBL/GenBank/DDBJ databases">
        <authorList>
            <person name="Poehlein A."/>
            <person name="Guzman J."/>
            <person name="Daniel R."/>
            <person name="Vilcinskas A."/>
        </authorList>
    </citation>
    <scope>NUCLEOTIDE SEQUENCE</scope>
    <source>
        <strain evidence="5">G314FT</strain>
    </source>
</reference>
<dbReference type="InterPro" id="IPR051400">
    <property type="entry name" value="HAD-like_hydrolase"/>
</dbReference>
<keyword evidence="2" id="KW-0479">Metal-binding</keyword>
<sequence length="239" mass="27504">MSVVVFDVDDTLYEQRIPFEMAIKANFGTKSWFDDTIFLPTLYRLFRYHSDIAYANVIAGVLSLHDMRVLRIKQTLKDIGVEITDSECESFQACYLHEQTKIVVHPEMIKLLNILKDKNISTSILTNGPTDHQELKLSRLNLVKWIDEEAHHISESIGYSKPDATAFKMVEKSHPNETDFLYVGDSYDNDVVGAKSAGWKVIWLNKNNKRLTPEMFEPDVELDSYENIIETVLGLLQEE</sequence>
<keyword evidence="6" id="KW-1185">Reference proteome</keyword>
<evidence type="ECO:0000313" key="6">
    <source>
        <dbReference type="Proteomes" id="UP001058273"/>
    </source>
</evidence>
<accession>A0ABY5NYZ6</accession>
<dbReference type="SUPFAM" id="SSF56784">
    <property type="entry name" value="HAD-like"/>
    <property type="match status" value="1"/>
</dbReference>
<dbReference type="InterPro" id="IPR036412">
    <property type="entry name" value="HAD-like_sf"/>
</dbReference>
<dbReference type="InterPro" id="IPR023198">
    <property type="entry name" value="PGP-like_dom2"/>
</dbReference>
<dbReference type="Proteomes" id="UP001058273">
    <property type="component" value="Chromosome"/>
</dbReference>
<dbReference type="InterPro" id="IPR023214">
    <property type="entry name" value="HAD_sf"/>
</dbReference>
<evidence type="ECO:0000256" key="3">
    <source>
        <dbReference type="ARBA" id="ARBA00022801"/>
    </source>
</evidence>
<organism evidence="5 6">
    <name type="scientific">Vagococcus luciliae</name>
    <dbReference type="NCBI Taxonomy" id="2920380"/>
    <lineage>
        <taxon>Bacteria</taxon>
        <taxon>Bacillati</taxon>
        <taxon>Bacillota</taxon>
        <taxon>Bacilli</taxon>
        <taxon>Lactobacillales</taxon>
        <taxon>Enterococcaceae</taxon>
        <taxon>Vagococcus</taxon>
    </lineage>
</organism>
<dbReference type="PRINTS" id="PR00413">
    <property type="entry name" value="HADHALOGNASE"/>
</dbReference>
<dbReference type="SFLD" id="SFLDS00003">
    <property type="entry name" value="Haloacid_Dehalogenase"/>
    <property type="match status" value="1"/>
</dbReference>
<dbReference type="PANTHER" id="PTHR46470">
    <property type="entry name" value="N-ACYLNEURAMINATE-9-PHOSPHATASE"/>
    <property type="match status" value="1"/>
</dbReference>
<evidence type="ECO:0000256" key="2">
    <source>
        <dbReference type="ARBA" id="ARBA00022723"/>
    </source>
</evidence>
<comment type="cofactor">
    <cofactor evidence="1">
        <name>Mg(2+)</name>
        <dbReference type="ChEBI" id="CHEBI:18420"/>
    </cofactor>
</comment>
<protein>
    <submittedName>
        <fullName evidence="5">Phosphoglycolate phosphatase</fullName>
        <ecNumber evidence="5">3.1.3.18</ecNumber>
    </submittedName>
</protein>
<dbReference type="Pfam" id="PF00702">
    <property type="entry name" value="Hydrolase"/>
    <property type="match status" value="1"/>
</dbReference>
<name>A0ABY5NYZ6_9ENTE</name>
<proteinExistence type="predicted"/>
<dbReference type="Gene3D" id="1.10.150.240">
    <property type="entry name" value="Putative phosphatase, domain 2"/>
    <property type="match status" value="1"/>
</dbReference>
<evidence type="ECO:0000256" key="4">
    <source>
        <dbReference type="ARBA" id="ARBA00022842"/>
    </source>
</evidence>
<keyword evidence="3 5" id="KW-0378">Hydrolase</keyword>
<evidence type="ECO:0000313" key="5">
    <source>
        <dbReference type="EMBL" id="UUV98884.1"/>
    </source>
</evidence>
<gene>
    <name evidence="5" type="primary">gph_2</name>
    <name evidence="5" type="ORF">G314FT_10420</name>
</gene>
<dbReference type="EMBL" id="CP102451">
    <property type="protein sequence ID" value="UUV98884.1"/>
    <property type="molecule type" value="Genomic_DNA"/>
</dbReference>
<dbReference type="RefSeq" id="WP_257702420.1">
    <property type="nucleotide sequence ID" value="NZ_CP102451.1"/>
</dbReference>
<keyword evidence="4" id="KW-0460">Magnesium</keyword>